<evidence type="ECO:0000256" key="7">
    <source>
        <dbReference type="RuleBase" id="RU363032"/>
    </source>
</evidence>
<evidence type="ECO:0000256" key="3">
    <source>
        <dbReference type="ARBA" id="ARBA00022475"/>
    </source>
</evidence>
<keyword evidence="10" id="KW-1185">Reference proteome</keyword>
<dbReference type="InterPro" id="IPR000515">
    <property type="entry name" value="MetI-like"/>
</dbReference>
<dbReference type="PANTHER" id="PTHR43163:SF6">
    <property type="entry name" value="DIPEPTIDE TRANSPORT SYSTEM PERMEASE PROTEIN DPPB-RELATED"/>
    <property type="match status" value="1"/>
</dbReference>
<organism evidence="9 10">
    <name type="scientific">Pseudonocardia hispaniensis</name>
    <dbReference type="NCBI Taxonomy" id="904933"/>
    <lineage>
        <taxon>Bacteria</taxon>
        <taxon>Bacillati</taxon>
        <taxon>Actinomycetota</taxon>
        <taxon>Actinomycetes</taxon>
        <taxon>Pseudonocardiales</taxon>
        <taxon>Pseudonocardiaceae</taxon>
        <taxon>Pseudonocardia</taxon>
    </lineage>
</organism>
<dbReference type="PANTHER" id="PTHR43163">
    <property type="entry name" value="DIPEPTIDE TRANSPORT SYSTEM PERMEASE PROTEIN DPPB-RELATED"/>
    <property type="match status" value="1"/>
</dbReference>
<feature type="transmembrane region" description="Helical" evidence="7">
    <location>
        <begin position="276"/>
        <end position="300"/>
    </location>
</feature>
<dbReference type="InterPro" id="IPR035906">
    <property type="entry name" value="MetI-like_sf"/>
</dbReference>
<sequence length="313" mass="32220">MSAVLRRIGQALGTLLGAGLLVFGMLAVTPGDPARRVLEARGVTEPSPAAVAAVRDELRLDDPLVIRFGRWASGAATGDLGVSWRTGRPVTDEFVTRLPATLRLTGAAMALAVVLALALGTLAAAAPGRWPDVAVRAVSLAMLVVPSFVLGVIVLDVLVVRAGLGRVIADGTWATVFLPALTLALASAASWSRVLRTSLLEAGSAPYLRVSAARGASRRRLLGVHQLPNAAPPFLTLIGLGAAALIGGAPIVESVFTWPGIGRYTVEAINGRDMPVVVGFTLVAVVGYVLTSLVLDLVCAGLDPRLRAGRGAA</sequence>
<evidence type="ECO:0000256" key="4">
    <source>
        <dbReference type="ARBA" id="ARBA00022692"/>
    </source>
</evidence>
<keyword evidence="5 7" id="KW-1133">Transmembrane helix</keyword>
<evidence type="ECO:0000259" key="8">
    <source>
        <dbReference type="PROSITE" id="PS50928"/>
    </source>
</evidence>
<gene>
    <name evidence="9" type="ORF">ACFQE5_03275</name>
</gene>
<dbReference type="RefSeq" id="WP_379582602.1">
    <property type="nucleotide sequence ID" value="NZ_JBHSQW010000009.1"/>
</dbReference>
<keyword evidence="4 7" id="KW-0812">Transmembrane</keyword>
<dbReference type="PROSITE" id="PS50928">
    <property type="entry name" value="ABC_TM1"/>
    <property type="match status" value="1"/>
</dbReference>
<evidence type="ECO:0000256" key="2">
    <source>
        <dbReference type="ARBA" id="ARBA00022448"/>
    </source>
</evidence>
<comment type="similarity">
    <text evidence="7">Belongs to the binding-protein-dependent transport system permease family.</text>
</comment>
<dbReference type="Pfam" id="PF00528">
    <property type="entry name" value="BPD_transp_1"/>
    <property type="match status" value="1"/>
</dbReference>
<evidence type="ECO:0000313" key="9">
    <source>
        <dbReference type="EMBL" id="MFC5993231.1"/>
    </source>
</evidence>
<dbReference type="EMBL" id="JBHSQW010000009">
    <property type="protein sequence ID" value="MFC5993231.1"/>
    <property type="molecule type" value="Genomic_DNA"/>
</dbReference>
<evidence type="ECO:0000256" key="1">
    <source>
        <dbReference type="ARBA" id="ARBA00004651"/>
    </source>
</evidence>
<feature type="transmembrane region" description="Helical" evidence="7">
    <location>
        <begin position="234"/>
        <end position="256"/>
    </location>
</feature>
<feature type="transmembrane region" description="Helical" evidence="7">
    <location>
        <begin position="172"/>
        <end position="191"/>
    </location>
</feature>
<proteinExistence type="inferred from homology"/>
<feature type="transmembrane region" description="Helical" evidence="7">
    <location>
        <begin position="104"/>
        <end position="125"/>
    </location>
</feature>
<keyword evidence="2 7" id="KW-0813">Transport</keyword>
<dbReference type="Gene3D" id="1.10.3720.10">
    <property type="entry name" value="MetI-like"/>
    <property type="match status" value="1"/>
</dbReference>
<comment type="caution">
    <text evidence="9">The sequence shown here is derived from an EMBL/GenBank/DDBJ whole genome shotgun (WGS) entry which is preliminary data.</text>
</comment>
<dbReference type="SUPFAM" id="SSF161098">
    <property type="entry name" value="MetI-like"/>
    <property type="match status" value="1"/>
</dbReference>
<evidence type="ECO:0000256" key="5">
    <source>
        <dbReference type="ARBA" id="ARBA00022989"/>
    </source>
</evidence>
<evidence type="ECO:0000256" key="6">
    <source>
        <dbReference type="ARBA" id="ARBA00023136"/>
    </source>
</evidence>
<keyword evidence="6 7" id="KW-0472">Membrane</keyword>
<accession>A0ABW1IXL1</accession>
<comment type="subcellular location">
    <subcellularLocation>
        <location evidence="1 7">Cell membrane</location>
        <topology evidence="1 7">Multi-pass membrane protein</topology>
    </subcellularLocation>
</comment>
<keyword evidence="3" id="KW-1003">Cell membrane</keyword>
<dbReference type="CDD" id="cd06261">
    <property type="entry name" value="TM_PBP2"/>
    <property type="match status" value="1"/>
</dbReference>
<feature type="transmembrane region" description="Helical" evidence="7">
    <location>
        <begin position="137"/>
        <end position="160"/>
    </location>
</feature>
<feature type="domain" description="ABC transmembrane type-1" evidence="8">
    <location>
        <begin position="98"/>
        <end position="299"/>
    </location>
</feature>
<name>A0ABW1IXL1_9PSEU</name>
<reference evidence="10" key="1">
    <citation type="journal article" date="2019" name="Int. J. Syst. Evol. Microbiol.">
        <title>The Global Catalogue of Microorganisms (GCM) 10K type strain sequencing project: providing services to taxonomists for standard genome sequencing and annotation.</title>
        <authorList>
            <consortium name="The Broad Institute Genomics Platform"/>
            <consortium name="The Broad Institute Genome Sequencing Center for Infectious Disease"/>
            <person name="Wu L."/>
            <person name="Ma J."/>
        </authorList>
    </citation>
    <scope>NUCLEOTIDE SEQUENCE [LARGE SCALE GENOMIC DNA]</scope>
    <source>
        <strain evidence="10">CCM 8391</strain>
    </source>
</reference>
<evidence type="ECO:0000313" key="10">
    <source>
        <dbReference type="Proteomes" id="UP001596302"/>
    </source>
</evidence>
<feature type="transmembrane region" description="Helical" evidence="7">
    <location>
        <begin position="12"/>
        <end position="29"/>
    </location>
</feature>
<dbReference type="Proteomes" id="UP001596302">
    <property type="component" value="Unassembled WGS sequence"/>
</dbReference>
<protein>
    <submittedName>
        <fullName evidence="9">ABC transporter permease</fullName>
    </submittedName>
</protein>